<dbReference type="Proteomes" id="UP000603453">
    <property type="component" value="Unassembled WGS sequence"/>
</dbReference>
<comment type="caution">
    <text evidence="7">The sequence shown here is derived from an EMBL/GenBank/DDBJ whole genome shotgun (WGS) entry which is preliminary data.</text>
</comment>
<dbReference type="PRINTS" id="PR00385">
    <property type="entry name" value="P450"/>
</dbReference>
<dbReference type="Pfam" id="PF00067">
    <property type="entry name" value="p450"/>
    <property type="match status" value="1"/>
</dbReference>
<dbReference type="GO" id="GO:0016705">
    <property type="term" value="F:oxidoreductase activity, acting on paired donors, with incorporation or reduction of molecular oxygen"/>
    <property type="evidence" value="ECO:0007669"/>
    <property type="project" value="InterPro"/>
</dbReference>
<keyword evidence="6" id="KW-0812">Transmembrane</keyword>
<evidence type="ECO:0000256" key="3">
    <source>
        <dbReference type="ARBA" id="ARBA00023004"/>
    </source>
</evidence>
<evidence type="ECO:0000256" key="6">
    <source>
        <dbReference type="SAM" id="Phobius"/>
    </source>
</evidence>
<dbReference type="GO" id="GO:0020037">
    <property type="term" value="F:heme binding"/>
    <property type="evidence" value="ECO:0007669"/>
    <property type="project" value="InterPro"/>
</dbReference>
<evidence type="ECO:0000256" key="2">
    <source>
        <dbReference type="ARBA" id="ARBA00023002"/>
    </source>
</evidence>
<dbReference type="GO" id="GO:0005506">
    <property type="term" value="F:iron ion binding"/>
    <property type="evidence" value="ECO:0007669"/>
    <property type="project" value="InterPro"/>
</dbReference>
<evidence type="ECO:0000256" key="4">
    <source>
        <dbReference type="PIRSR" id="PIRSR602401-1"/>
    </source>
</evidence>
<gene>
    <name evidence="7" type="ORF">INT47_003149</name>
</gene>
<keyword evidence="8" id="KW-1185">Reference proteome</keyword>
<dbReference type="SUPFAM" id="SSF48264">
    <property type="entry name" value="Cytochrome P450"/>
    <property type="match status" value="1"/>
</dbReference>
<dbReference type="EMBL" id="JAEPRD010000077">
    <property type="protein sequence ID" value="KAG2200914.1"/>
    <property type="molecule type" value="Genomic_DNA"/>
</dbReference>
<name>A0A8H7QY26_9FUNG</name>
<dbReference type="PROSITE" id="PS00086">
    <property type="entry name" value="CYTOCHROME_P450"/>
    <property type="match status" value="1"/>
</dbReference>
<accession>A0A8H7QY26</accession>
<keyword evidence="4 5" id="KW-0349">Heme</keyword>
<keyword evidence="6" id="KW-1133">Transmembrane helix</keyword>
<evidence type="ECO:0000313" key="8">
    <source>
        <dbReference type="Proteomes" id="UP000603453"/>
    </source>
</evidence>
<evidence type="ECO:0000256" key="5">
    <source>
        <dbReference type="RuleBase" id="RU000461"/>
    </source>
</evidence>
<proteinExistence type="inferred from homology"/>
<dbReference type="OrthoDB" id="2347964at2759"/>
<dbReference type="InterPro" id="IPR050364">
    <property type="entry name" value="Cytochrome_P450_fung"/>
</dbReference>
<sequence>MDNKIMQVLSPENKRAITVIGFAIGLLCTSYTLVELSNKKKRVRSSREIPAPKSGYPVVGHMFSLGDLPSTTVHAWHQELGPIIQLNMGVQTWIMVADPVLAHKIMVVNGTKSAFRPYSHFSYYIHGKEGKGIGFAQPNEVLKRTRSEVQAVLAPKQIETYMDNINRESHELIDQLLEETTKEGGVYPFELLKWFTMNTIMLVCFGKRFETAEHPEFQTFSEIVEITIKNLATESDLANFLPSLSFLDYFSGTRSKYTKYFKTIRDPLYLKTVYDAIHADVPNLIKSIKENGANWTDDEYIAFLSDILVAGTDTVAVSLLWNMNLMCHYPDCQKTASDEVDNFIRNHGRLPRFSERTEVPYIVCVMKECLRFKPTTQFGLPHAVVEDLEVDGYIIPKGASIRGSMHSLHRSSKYDNPNLFFPERYMNNLKTMHSLQNSGPEERDQFNFGWGRRSCPGSYLAEAEMFSAFVRILAGCTVEPPSEGMPGMDEAVNAGLHFLPVPCKLRFIKRKNSPLYVI</sequence>
<dbReference type="PANTHER" id="PTHR46300:SF11">
    <property type="entry name" value="OXIDOREDUCTASE, PUTATIVE-RELATED"/>
    <property type="match status" value="1"/>
</dbReference>
<keyword evidence="1 4" id="KW-0479">Metal-binding</keyword>
<dbReference type="PRINTS" id="PR00463">
    <property type="entry name" value="EP450I"/>
</dbReference>
<organism evidence="7 8">
    <name type="scientific">Mucor saturninus</name>
    <dbReference type="NCBI Taxonomy" id="64648"/>
    <lineage>
        <taxon>Eukaryota</taxon>
        <taxon>Fungi</taxon>
        <taxon>Fungi incertae sedis</taxon>
        <taxon>Mucoromycota</taxon>
        <taxon>Mucoromycotina</taxon>
        <taxon>Mucoromycetes</taxon>
        <taxon>Mucorales</taxon>
        <taxon>Mucorineae</taxon>
        <taxon>Mucoraceae</taxon>
        <taxon>Mucor</taxon>
    </lineage>
</organism>
<feature type="transmembrane region" description="Helical" evidence="6">
    <location>
        <begin position="16"/>
        <end position="34"/>
    </location>
</feature>
<dbReference type="InterPro" id="IPR036396">
    <property type="entry name" value="Cyt_P450_sf"/>
</dbReference>
<dbReference type="Gene3D" id="1.10.630.10">
    <property type="entry name" value="Cytochrome P450"/>
    <property type="match status" value="1"/>
</dbReference>
<dbReference type="GO" id="GO:0004497">
    <property type="term" value="F:monooxygenase activity"/>
    <property type="evidence" value="ECO:0007669"/>
    <property type="project" value="UniProtKB-KW"/>
</dbReference>
<dbReference type="InterPro" id="IPR002401">
    <property type="entry name" value="Cyt_P450_E_grp-I"/>
</dbReference>
<comment type="similarity">
    <text evidence="5">Belongs to the cytochrome P450 family.</text>
</comment>
<evidence type="ECO:0008006" key="9">
    <source>
        <dbReference type="Google" id="ProtNLM"/>
    </source>
</evidence>
<protein>
    <recommendedName>
        <fullName evidence="9">Cytochrome P450</fullName>
    </recommendedName>
</protein>
<keyword evidence="2 5" id="KW-0560">Oxidoreductase</keyword>
<reference evidence="7" key="1">
    <citation type="submission" date="2020-12" db="EMBL/GenBank/DDBJ databases">
        <title>Metabolic potential, ecology and presence of endohyphal bacteria is reflected in genomic diversity of Mucoromycotina.</title>
        <authorList>
            <person name="Muszewska A."/>
            <person name="Okrasinska A."/>
            <person name="Steczkiewicz K."/>
            <person name="Drgas O."/>
            <person name="Orlowska M."/>
            <person name="Perlinska-Lenart U."/>
            <person name="Aleksandrzak-Piekarczyk T."/>
            <person name="Szatraj K."/>
            <person name="Zielenkiewicz U."/>
            <person name="Pilsyk S."/>
            <person name="Malc E."/>
            <person name="Mieczkowski P."/>
            <person name="Kruszewska J.S."/>
            <person name="Biernat P."/>
            <person name="Pawlowska J."/>
        </authorList>
    </citation>
    <scope>NUCLEOTIDE SEQUENCE</scope>
    <source>
        <strain evidence="7">WA0000017839</strain>
    </source>
</reference>
<comment type="cofactor">
    <cofactor evidence="4">
        <name>heme</name>
        <dbReference type="ChEBI" id="CHEBI:30413"/>
    </cofactor>
</comment>
<keyword evidence="6" id="KW-0472">Membrane</keyword>
<dbReference type="PANTHER" id="PTHR46300">
    <property type="entry name" value="P450, PUTATIVE (EUROFUNG)-RELATED-RELATED"/>
    <property type="match status" value="1"/>
</dbReference>
<keyword evidence="3 4" id="KW-0408">Iron</keyword>
<feature type="binding site" description="axial binding residue" evidence="4">
    <location>
        <position position="455"/>
    </location>
    <ligand>
        <name>heme</name>
        <dbReference type="ChEBI" id="CHEBI:30413"/>
    </ligand>
    <ligandPart>
        <name>Fe</name>
        <dbReference type="ChEBI" id="CHEBI:18248"/>
    </ligandPart>
</feature>
<evidence type="ECO:0000256" key="1">
    <source>
        <dbReference type="ARBA" id="ARBA00022723"/>
    </source>
</evidence>
<dbReference type="InterPro" id="IPR001128">
    <property type="entry name" value="Cyt_P450"/>
</dbReference>
<keyword evidence="5" id="KW-0503">Monooxygenase</keyword>
<evidence type="ECO:0000313" key="7">
    <source>
        <dbReference type="EMBL" id="KAG2200914.1"/>
    </source>
</evidence>
<dbReference type="InterPro" id="IPR017972">
    <property type="entry name" value="Cyt_P450_CS"/>
</dbReference>
<dbReference type="AlphaFoldDB" id="A0A8H7QY26"/>